<comment type="caution">
    <text evidence="17">The sequence shown here is derived from an EMBL/GenBank/DDBJ whole genome shotgun (WGS) entry which is preliminary data.</text>
</comment>
<dbReference type="InterPro" id="IPR010978">
    <property type="entry name" value="tRNA-bd_arm"/>
</dbReference>
<feature type="binding site" evidence="12">
    <location>
        <position position="271"/>
    </location>
    <ligand>
        <name>ATP</name>
        <dbReference type="ChEBI" id="CHEBI:30616"/>
    </ligand>
</feature>
<dbReference type="PROSITE" id="PS50862">
    <property type="entry name" value="AA_TRNA_LIGASE_II"/>
    <property type="match status" value="1"/>
</dbReference>
<evidence type="ECO:0000313" key="17">
    <source>
        <dbReference type="EMBL" id="PIU47201.1"/>
    </source>
</evidence>
<dbReference type="InterPro" id="IPR015866">
    <property type="entry name" value="Ser-tRNA-synth_1_N"/>
</dbReference>
<evidence type="ECO:0000256" key="4">
    <source>
        <dbReference type="ARBA" id="ARBA00022490"/>
    </source>
</evidence>
<dbReference type="InterPro" id="IPR006195">
    <property type="entry name" value="aa-tRNA-synth_II"/>
</dbReference>
<feature type="binding site" evidence="13">
    <location>
        <position position="375"/>
    </location>
    <ligand>
        <name>L-serine</name>
        <dbReference type="ChEBI" id="CHEBI:33384"/>
    </ligand>
</feature>
<accession>A0A2M6Z477</accession>
<keyword evidence="5 12" id="KW-0436">Ligase</keyword>
<dbReference type="Pfam" id="PF00587">
    <property type="entry name" value="tRNA-synt_2b"/>
    <property type="match status" value="1"/>
</dbReference>
<comment type="subunit">
    <text evidence="12">Homodimer. The tRNA molecule binds across the dimer.</text>
</comment>
<dbReference type="HAMAP" id="MF_00176">
    <property type="entry name" value="Ser_tRNA_synth_type1"/>
    <property type="match status" value="1"/>
</dbReference>
<comment type="catalytic activity">
    <reaction evidence="10 12">
        <text>tRNA(Sec) + L-serine + ATP = L-seryl-tRNA(Sec) + AMP + diphosphate + H(+)</text>
        <dbReference type="Rhea" id="RHEA:42580"/>
        <dbReference type="Rhea" id="RHEA-COMP:9742"/>
        <dbReference type="Rhea" id="RHEA-COMP:10128"/>
        <dbReference type="ChEBI" id="CHEBI:15378"/>
        <dbReference type="ChEBI" id="CHEBI:30616"/>
        <dbReference type="ChEBI" id="CHEBI:33019"/>
        <dbReference type="ChEBI" id="CHEBI:33384"/>
        <dbReference type="ChEBI" id="CHEBI:78442"/>
        <dbReference type="ChEBI" id="CHEBI:78533"/>
        <dbReference type="ChEBI" id="CHEBI:456215"/>
        <dbReference type="EC" id="6.1.1.11"/>
    </reaction>
</comment>
<dbReference type="InterPro" id="IPR033729">
    <property type="entry name" value="SerRS_core"/>
</dbReference>
<feature type="coiled-coil region" evidence="15">
    <location>
        <begin position="30"/>
        <end position="87"/>
    </location>
</feature>
<comment type="similarity">
    <text evidence="3 12">Belongs to the class-II aminoacyl-tRNA synthetase family. Type-1 seryl-tRNA synthetase subfamily.</text>
</comment>
<dbReference type="CDD" id="cd00770">
    <property type="entry name" value="SerRS_core"/>
    <property type="match status" value="1"/>
</dbReference>
<dbReference type="SUPFAM" id="SSF55681">
    <property type="entry name" value="Class II aaRS and biotin synthetases"/>
    <property type="match status" value="1"/>
</dbReference>
<dbReference type="SUPFAM" id="SSF46589">
    <property type="entry name" value="tRNA-binding arm"/>
    <property type="match status" value="1"/>
</dbReference>
<dbReference type="Proteomes" id="UP000228777">
    <property type="component" value="Unassembled WGS sequence"/>
</dbReference>
<dbReference type="GO" id="GO:0006434">
    <property type="term" value="P:seryl-tRNA aminoacylation"/>
    <property type="evidence" value="ECO:0007669"/>
    <property type="project" value="UniProtKB-UniRule"/>
</dbReference>
<dbReference type="PRINTS" id="PR00981">
    <property type="entry name" value="TRNASYNTHSER"/>
</dbReference>
<evidence type="ECO:0000256" key="14">
    <source>
        <dbReference type="PIRSR" id="PIRSR001529-2"/>
    </source>
</evidence>
<feature type="binding site" evidence="12">
    <location>
        <position position="377"/>
    </location>
    <ligand>
        <name>L-serine</name>
        <dbReference type="ChEBI" id="CHEBI:33384"/>
    </ligand>
</feature>
<evidence type="ECO:0000313" key="18">
    <source>
        <dbReference type="Proteomes" id="UP000228777"/>
    </source>
</evidence>
<evidence type="ECO:0000256" key="2">
    <source>
        <dbReference type="ARBA" id="ARBA00005045"/>
    </source>
</evidence>
<gene>
    <name evidence="12" type="primary">serS</name>
    <name evidence="17" type="ORF">COS93_00440</name>
</gene>
<reference evidence="18" key="1">
    <citation type="submission" date="2017-09" db="EMBL/GenBank/DDBJ databases">
        <title>Depth-based differentiation of microbial function through sediment-hosted aquifers and enrichment of novel symbionts in the deep terrestrial subsurface.</title>
        <authorList>
            <person name="Probst A.J."/>
            <person name="Ladd B."/>
            <person name="Jarett J.K."/>
            <person name="Geller-Mcgrath D.E."/>
            <person name="Sieber C.M.K."/>
            <person name="Emerson J.B."/>
            <person name="Anantharaman K."/>
            <person name="Thomas B.C."/>
            <person name="Malmstrom R."/>
            <person name="Stieglmeier M."/>
            <person name="Klingl A."/>
            <person name="Woyke T."/>
            <person name="Ryan C.M."/>
            <person name="Banfield J.F."/>
        </authorList>
    </citation>
    <scope>NUCLEOTIDE SEQUENCE [LARGE SCALE GENOMIC DNA]</scope>
</reference>
<dbReference type="Gene3D" id="3.30.930.10">
    <property type="entry name" value="Bira Bifunctional Protein, Domain 2"/>
    <property type="match status" value="1"/>
</dbReference>
<comment type="pathway">
    <text evidence="2 12">Aminoacyl-tRNA biosynthesis; selenocysteinyl-tRNA(Sec) biosynthesis; L-seryl-tRNA(Sec) from L-serine and tRNA(Sec): step 1/1.</text>
</comment>
<keyword evidence="15" id="KW-0175">Coiled coil</keyword>
<feature type="binding site" evidence="12">
    <location>
        <begin position="224"/>
        <end position="226"/>
    </location>
    <ligand>
        <name>L-serine</name>
        <dbReference type="ChEBI" id="CHEBI:33384"/>
    </ligand>
</feature>
<dbReference type="AlphaFoldDB" id="A0A2M6Z477"/>
<feature type="binding site" evidence="12 14">
    <location>
        <begin position="255"/>
        <end position="257"/>
    </location>
    <ligand>
        <name>ATP</name>
        <dbReference type="ChEBI" id="CHEBI:30616"/>
    </ligand>
</feature>
<keyword evidence="4 12" id="KW-0963">Cytoplasm</keyword>
<comment type="domain">
    <text evidence="12">Consists of two distinct domains, a catalytic core and a N-terminal extension that is involved in tRNA binding.</text>
</comment>
<dbReference type="GO" id="GO:0016260">
    <property type="term" value="P:selenocysteine biosynthetic process"/>
    <property type="evidence" value="ECO:0007669"/>
    <property type="project" value="UniProtKB-UniRule"/>
</dbReference>
<dbReference type="GO" id="GO:0005524">
    <property type="term" value="F:ATP binding"/>
    <property type="evidence" value="ECO:0007669"/>
    <property type="project" value="UniProtKB-UniRule"/>
</dbReference>
<comment type="subcellular location">
    <subcellularLocation>
        <location evidence="1 12">Cytoplasm</location>
    </subcellularLocation>
</comment>
<comment type="function">
    <text evidence="12">Catalyzes the attachment of serine to tRNA(Ser). Is also able to aminoacylate tRNA(Sec) with serine, to form the misacylated tRNA L-seryl-tRNA(Sec), which will be further converted into selenocysteinyl-tRNA(Sec).</text>
</comment>
<evidence type="ECO:0000259" key="16">
    <source>
        <dbReference type="PROSITE" id="PS50862"/>
    </source>
</evidence>
<comment type="catalytic activity">
    <reaction evidence="11 12">
        <text>tRNA(Ser) + L-serine + ATP = L-seryl-tRNA(Ser) + AMP + diphosphate + H(+)</text>
        <dbReference type="Rhea" id="RHEA:12292"/>
        <dbReference type="Rhea" id="RHEA-COMP:9669"/>
        <dbReference type="Rhea" id="RHEA-COMP:9703"/>
        <dbReference type="ChEBI" id="CHEBI:15378"/>
        <dbReference type="ChEBI" id="CHEBI:30616"/>
        <dbReference type="ChEBI" id="CHEBI:33019"/>
        <dbReference type="ChEBI" id="CHEBI:33384"/>
        <dbReference type="ChEBI" id="CHEBI:78442"/>
        <dbReference type="ChEBI" id="CHEBI:78533"/>
        <dbReference type="ChEBI" id="CHEBI:456215"/>
        <dbReference type="EC" id="6.1.1.11"/>
    </reaction>
</comment>
<evidence type="ECO:0000256" key="15">
    <source>
        <dbReference type="SAM" id="Coils"/>
    </source>
</evidence>
<dbReference type="InterPro" id="IPR045864">
    <property type="entry name" value="aa-tRNA-synth_II/BPL/LPL"/>
</dbReference>
<feature type="binding site" evidence="12 13">
    <location>
        <position position="278"/>
    </location>
    <ligand>
        <name>L-serine</name>
        <dbReference type="ChEBI" id="CHEBI:33384"/>
    </ligand>
</feature>
<dbReference type="PIRSF" id="PIRSF001529">
    <property type="entry name" value="Ser-tRNA-synth_IIa"/>
    <property type="match status" value="1"/>
</dbReference>
<feature type="binding site" evidence="12 14">
    <location>
        <begin position="342"/>
        <end position="345"/>
    </location>
    <ligand>
        <name>ATP</name>
        <dbReference type="ChEBI" id="CHEBI:30616"/>
    </ligand>
</feature>
<feature type="domain" description="Aminoacyl-transfer RNA synthetases class-II family profile" evidence="16">
    <location>
        <begin position="133"/>
        <end position="402"/>
    </location>
</feature>
<keyword evidence="9 12" id="KW-0030">Aminoacyl-tRNA synthetase</keyword>
<evidence type="ECO:0000256" key="6">
    <source>
        <dbReference type="ARBA" id="ARBA00022741"/>
    </source>
</evidence>
<dbReference type="InterPro" id="IPR042103">
    <property type="entry name" value="SerRS_1_N_sf"/>
</dbReference>
<dbReference type="UniPathway" id="UPA00906">
    <property type="reaction ID" value="UER00895"/>
</dbReference>
<evidence type="ECO:0000256" key="7">
    <source>
        <dbReference type="ARBA" id="ARBA00022840"/>
    </source>
</evidence>
<feature type="binding site" evidence="13">
    <location>
        <position position="224"/>
    </location>
    <ligand>
        <name>L-serine</name>
        <dbReference type="ChEBI" id="CHEBI:33384"/>
    </ligand>
</feature>
<dbReference type="InterPro" id="IPR002314">
    <property type="entry name" value="aa-tRNA-synt_IIb"/>
</dbReference>
<organism evidence="17 18">
    <name type="scientific">bacterium (Candidatus Gribaldobacteria) CG07_land_8_20_14_0_80_33_18</name>
    <dbReference type="NCBI Taxonomy" id="2014272"/>
    <lineage>
        <taxon>Bacteria</taxon>
        <taxon>Candidatus Gribaldobacteria</taxon>
    </lineage>
</organism>
<evidence type="ECO:0000256" key="3">
    <source>
        <dbReference type="ARBA" id="ARBA00010728"/>
    </source>
</evidence>
<dbReference type="GO" id="GO:0005737">
    <property type="term" value="C:cytoplasm"/>
    <property type="evidence" value="ECO:0007669"/>
    <property type="project" value="UniProtKB-SubCell"/>
</dbReference>
<evidence type="ECO:0000256" key="10">
    <source>
        <dbReference type="ARBA" id="ARBA00047929"/>
    </source>
</evidence>
<name>A0A2M6Z477_9BACT</name>
<evidence type="ECO:0000256" key="11">
    <source>
        <dbReference type="ARBA" id="ARBA00048823"/>
    </source>
</evidence>
<evidence type="ECO:0000256" key="8">
    <source>
        <dbReference type="ARBA" id="ARBA00022917"/>
    </source>
</evidence>
<feature type="binding site" evidence="14">
    <location>
        <begin position="271"/>
        <end position="274"/>
    </location>
    <ligand>
        <name>ATP</name>
        <dbReference type="ChEBI" id="CHEBI:30616"/>
    </ligand>
</feature>
<feature type="binding site" evidence="13">
    <location>
        <position position="255"/>
    </location>
    <ligand>
        <name>L-serine</name>
        <dbReference type="ChEBI" id="CHEBI:33384"/>
    </ligand>
</feature>
<protein>
    <recommendedName>
        <fullName evidence="12">Serine--tRNA ligase</fullName>
        <ecNumber evidence="12">6.1.1.11</ecNumber>
    </recommendedName>
    <alternativeName>
        <fullName evidence="12">Seryl-tRNA synthetase</fullName>
        <shortName evidence="12">SerRS</shortName>
    </alternativeName>
    <alternativeName>
        <fullName evidence="12">Seryl-tRNA(Ser/Sec) synthetase</fullName>
    </alternativeName>
</protein>
<dbReference type="EMBL" id="PEWP01000010">
    <property type="protein sequence ID" value="PIU47201.1"/>
    <property type="molecule type" value="Genomic_DNA"/>
</dbReference>
<keyword evidence="7 12" id="KW-0067">ATP-binding</keyword>
<dbReference type="NCBIfam" id="TIGR00414">
    <property type="entry name" value="serS"/>
    <property type="match status" value="1"/>
</dbReference>
<dbReference type="PANTHER" id="PTHR43697">
    <property type="entry name" value="SERYL-TRNA SYNTHETASE"/>
    <property type="match status" value="1"/>
</dbReference>
<dbReference type="PANTHER" id="PTHR43697:SF1">
    <property type="entry name" value="SERINE--TRNA LIGASE"/>
    <property type="match status" value="1"/>
</dbReference>
<dbReference type="GO" id="GO:0004828">
    <property type="term" value="F:serine-tRNA ligase activity"/>
    <property type="evidence" value="ECO:0007669"/>
    <property type="project" value="UniProtKB-UniRule"/>
</dbReference>
<evidence type="ECO:0000256" key="12">
    <source>
        <dbReference type="HAMAP-Rule" id="MF_00176"/>
    </source>
</evidence>
<evidence type="ECO:0000256" key="5">
    <source>
        <dbReference type="ARBA" id="ARBA00022598"/>
    </source>
</evidence>
<dbReference type="Gene3D" id="1.10.287.40">
    <property type="entry name" value="Serine-tRNA synthetase, tRNA binding domain"/>
    <property type="match status" value="1"/>
</dbReference>
<evidence type="ECO:0000256" key="13">
    <source>
        <dbReference type="PIRSR" id="PIRSR001529-1"/>
    </source>
</evidence>
<dbReference type="Pfam" id="PF02403">
    <property type="entry name" value="Seryl_tRNA_N"/>
    <property type="match status" value="1"/>
</dbReference>
<evidence type="ECO:0000256" key="9">
    <source>
        <dbReference type="ARBA" id="ARBA00023146"/>
    </source>
</evidence>
<proteinExistence type="inferred from homology"/>
<dbReference type="EC" id="6.1.1.11" evidence="12"/>
<dbReference type="InterPro" id="IPR002317">
    <property type="entry name" value="Ser-tRNA-ligase_type_1"/>
</dbReference>
<keyword evidence="6 12" id="KW-0547">Nucleotide-binding</keyword>
<feature type="site" description="Important for serine binding" evidence="13">
    <location>
        <position position="377"/>
    </location>
</feature>
<keyword evidence="8 12" id="KW-0648">Protein biosynthesis</keyword>
<evidence type="ECO:0000256" key="1">
    <source>
        <dbReference type="ARBA" id="ARBA00004496"/>
    </source>
</evidence>
<sequence length="417" mass="47822">MLDINFIRKNPNLVKEGCRKKQLDVDIDKLLEVDNERIKLLREIESLKAEQNQITKGSLTPELIQKAKSLKEKIKEIEPNLEAIQKEFAHLMLLIPNLPLEEVPVGKSEKDNIVLEEIGVASPKPKFSFQPKDYLELAENLNLIDVKRAAKVSGSRFGYFKNEAVLLEFALINFTFDTLVKKGFMPVIPPVMIKPEMMQGMGYLIKAPEEGYFLDKDNLILVGTAEHSIGPMHSGEIFKEEELPKRYLGFSTCFRREAGSYGKDTKGILRVHQFDKIEMFSFTEPTESKKEHQFFLENEKELVKALELPFQVVQICSVDMAFPTAAQYDIETWIPSENNYRETHSTSNCTDFQARRLNIRYSDKAGKLNFVHTVNGTAFAIGRILIAILENYQRKDGKINVPKVLQKYLNFKTIPQK</sequence>